<feature type="transmembrane region" description="Helical" evidence="1">
    <location>
        <begin position="123"/>
        <end position="140"/>
    </location>
</feature>
<feature type="transmembrane region" description="Helical" evidence="1">
    <location>
        <begin position="65"/>
        <end position="85"/>
    </location>
</feature>
<dbReference type="EMBL" id="CP042437">
    <property type="protein sequence ID" value="QEC77686.1"/>
    <property type="molecule type" value="Genomic_DNA"/>
</dbReference>
<organism evidence="2 3">
    <name type="scientific">Mucilaginibacter ginsenosidivorax</name>
    <dbReference type="NCBI Taxonomy" id="862126"/>
    <lineage>
        <taxon>Bacteria</taxon>
        <taxon>Pseudomonadati</taxon>
        <taxon>Bacteroidota</taxon>
        <taxon>Sphingobacteriia</taxon>
        <taxon>Sphingobacteriales</taxon>
        <taxon>Sphingobacteriaceae</taxon>
        <taxon>Mucilaginibacter</taxon>
    </lineage>
</organism>
<accession>A0A5B8W470</accession>
<keyword evidence="1" id="KW-0472">Membrane</keyword>
<evidence type="ECO:0000313" key="2">
    <source>
        <dbReference type="EMBL" id="QEC77686.1"/>
    </source>
</evidence>
<gene>
    <name evidence="2" type="ORF">FSB76_17700</name>
</gene>
<evidence type="ECO:0000256" key="1">
    <source>
        <dbReference type="SAM" id="Phobius"/>
    </source>
</evidence>
<keyword evidence="1" id="KW-0812">Transmembrane</keyword>
<protein>
    <submittedName>
        <fullName evidence="2">Uncharacterized protein</fullName>
    </submittedName>
</protein>
<keyword evidence="1" id="KW-1133">Transmembrane helix</keyword>
<evidence type="ECO:0000313" key="3">
    <source>
        <dbReference type="Proteomes" id="UP000321362"/>
    </source>
</evidence>
<reference evidence="2 3" key="1">
    <citation type="journal article" date="2013" name="J. Microbiol.">
        <title>Mucilaginibacter ginsenosidivorax sp. nov., with ginsenoside converting activity isolated from sediment.</title>
        <authorList>
            <person name="Kim J.K."/>
            <person name="Choi T.E."/>
            <person name="Liu Q.M."/>
            <person name="Park H.Y."/>
            <person name="Yi T.H."/>
            <person name="Yoon M.H."/>
            <person name="Kim S.C."/>
            <person name="Im W.T."/>
        </authorList>
    </citation>
    <scope>NUCLEOTIDE SEQUENCE [LARGE SCALE GENOMIC DNA]</scope>
    <source>
        <strain evidence="2 3">KHI28</strain>
    </source>
</reference>
<sequence>MSSNIDLKTLWQQQPAGDKPDIKAVIKKAMGIKNKTRNKLIWTNLVLFATVILIIYVAVNLDTRVLTTTIGVVLIIFAIVAFMIVSNGLYMGLFKSHPETDAFTYLAELMSIQKKQQFIQTRVLKLYFLFLGTGLFLYMIEFERKMSFFWAIVSSVCSLGWLAFAYFYITPREFKRQQADINATIAKLQAINKQLDEPEGA</sequence>
<dbReference type="RefSeq" id="WP_147055613.1">
    <property type="nucleotide sequence ID" value="NZ_CP042437.1"/>
</dbReference>
<feature type="transmembrane region" description="Helical" evidence="1">
    <location>
        <begin position="146"/>
        <end position="169"/>
    </location>
</feature>
<keyword evidence="3" id="KW-1185">Reference proteome</keyword>
<proteinExistence type="predicted"/>
<dbReference type="AlphaFoldDB" id="A0A5B8W470"/>
<dbReference type="KEGG" id="mgk:FSB76_17700"/>
<dbReference type="OrthoDB" id="795301at2"/>
<feature type="transmembrane region" description="Helical" evidence="1">
    <location>
        <begin position="40"/>
        <end position="59"/>
    </location>
</feature>
<name>A0A5B8W470_9SPHI</name>
<dbReference type="Proteomes" id="UP000321362">
    <property type="component" value="Chromosome"/>
</dbReference>